<accession>A0A4U7JCQ2</accession>
<dbReference type="Proteomes" id="UP000306409">
    <property type="component" value="Chromosome"/>
</dbReference>
<dbReference type="RefSeq" id="WP_137698930.1">
    <property type="nucleotide sequence ID" value="NZ_CP061336.1"/>
</dbReference>
<evidence type="ECO:0000313" key="1">
    <source>
        <dbReference type="EMBL" id="QNU66749.1"/>
    </source>
</evidence>
<gene>
    <name evidence="1" type="ORF">EHE19_018220</name>
</gene>
<organism evidence="1 2">
    <name type="scientific">Ruminiclostridium herbifermentans</name>
    <dbReference type="NCBI Taxonomy" id="2488810"/>
    <lineage>
        <taxon>Bacteria</taxon>
        <taxon>Bacillati</taxon>
        <taxon>Bacillota</taxon>
        <taxon>Clostridia</taxon>
        <taxon>Eubacteriales</taxon>
        <taxon>Oscillospiraceae</taxon>
        <taxon>Ruminiclostridium</taxon>
    </lineage>
</organism>
<dbReference type="EMBL" id="CP061336">
    <property type="protein sequence ID" value="QNU66749.1"/>
    <property type="molecule type" value="Genomic_DNA"/>
</dbReference>
<name>A0A4U7JCQ2_9FIRM</name>
<dbReference type="OrthoDB" id="9926311at2"/>
<sequence>MRKMSENQIQKAISNVTATLAVEGLKANKVTISYGRKFFNDEISIDEAIKLTTRRILLKKERMVRS</sequence>
<dbReference type="InterPro" id="IPR033788">
    <property type="entry name" value="VbhA-like"/>
</dbReference>
<proteinExistence type="predicted"/>
<evidence type="ECO:0000313" key="2">
    <source>
        <dbReference type="Proteomes" id="UP000306409"/>
    </source>
</evidence>
<dbReference type="CDD" id="cd11586">
    <property type="entry name" value="VbhA_like"/>
    <property type="match status" value="1"/>
</dbReference>
<dbReference type="KEGG" id="rher:EHE19_018220"/>
<dbReference type="AlphaFoldDB" id="A0A4U7JCQ2"/>
<keyword evidence="2" id="KW-1185">Reference proteome</keyword>
<reference evidence="1 2" key="1">
    <citation type="submission" date="2020-09" db="EMBL/GenBank/DDBJ databases">
        <title>Characterization and genome sequencing of Ruminiclostridium sp. nov. MA18.</title>
        <authorList>
            <person name="Rettenmaier R."/>
            <person name="Kowollik M.-L."/>
            <person name="Liebl W."/>
            <person name="Zverlov V."/>
        </authorList>
    </citation>
    <scope>NUCLEOTIDE SEQUENCE [LARGE SCALE GENOMIC DNA]</scope>
    <source>
        <strain evidence="1 2">MA18</strain>
    </source>
</reference>
<protein>
    <submittedName>
        <fullName evidence="1">Antitoxin VbhA family protein</fullName>
    </submittedName>
</protein>